<organism evidence="2 3">
    <name type="scientific">Cohnella boryungensis</name>
    <dbReference type="NCBI Taxonomy" id="768479"/>
    <lineage>
        <taxon>Bacteria</taxon>
        <taxon>Bacillati</taxon>
        <taxon>Bacillota</taxon>
        <taxon>Bacilli</taxon>
        <taxon>Bacillales</taxon>
        <taxon>Paenibacillaceae</taxon>
        <taxon>Cohnella</taxon>
    </lineage>
</organism>
<accession>A0ABV8S820</accession>
<proteinExistence type="predicted"/>
<dbReference type="RefSeq" id="WP_204602820.1">
    <property type="nucleotide sequence ID" value="NZ_JBHSED010000013.1"/>
</dbReference>
<reference evidence="3" key="1">
    <citation type="journal article" date="2019" name="Int. J. Syst. Evol. Microbiol.">
        <title>The Global Catalogue of Microorganisms (GCM) 10K type strain sequencing project: providing services to taxonomists for standard genome sequencing and annotation.</title>
        <authorList>
            <consortium name="The Broad Institute Genomics Platform"/>
            <consortium name="The Broad Institute Genome Sequencing Center for Infectious Disease"/>
            <person name="Wu L."/>
            <person name="Ma J."/>
        </authorList>
    </citation>
    <scope>NUCLEOTIDE SEQUENCE [LARGE SCALE GENOMIC DNA]</scope>
    <source>
        <strain evidence="3">CGMCC 4.1641</strain>
    </source>
</reference>
<evidence type="ECO:0000313" key="2">
    <source>
        <dbReference type="EMBL" id="MFC4303460.1"/>
    </source>
</evidence>
<dbReference type="Proteomes" id="UP001595755">
    <property type="component" value="Unassembled WGS sequence"/>
</dbReference>
<feature type="chain" id="PRO_5045220005" evidence="1">
    <location>
        <begin position="32"/>
        <end position="164"/>
    </location>
</feature>
<protein>
    <submittedName>
        <fullName evidence="2">Uncharacterized protein</fullName>
    </submittedName>
</protein>
<feature type="signal peptide" evidence="1">
    <location>
        <begin position="1"/>
        <end position="31"/>
    </location>
</feature>
<keyword evidence="3" id="KW-1185">Reference proteome</keyword>
<keyword evidence="1" id="KW-0732">Signal</keyword>
<gene>
    <name evidence="2" type="ORF">ACFO1S_08345</name>
</gene>
<evidence type="ECO:0000256" key="1">
    <source>
        <dbReference type="SAM" id="SignalP"/>
    </source>
</evidence>
<comment type="caution">
    <text evidence="2">The sequence shown here is derived from an EMBL/GenBank/DDBJ whole genome shotgun (WGS) entry which is preliminary data.</text>
</comment>
<sequence>MQKKKKWAVWGTTVVLAATIGTAGAISTAEADGGSTPGSVDDPIVTKAYVDAAVAKLVKQELEKAGSGGGAASSKLEVVTVPWGTKLIVGDGGELIVRSGKAIAYSSDANGLSDLTDGLDIKPGKAVGNNHLILNPRGARGVEADPKQSKGLIVLVRGEYKLQQ</sequence>
<dbReference type="EMBL" id="JBHSED010000013">
    <property type="protein sequence ID" value="MFC4303460.1"/>
    <property type="molecule type" value="Genomic_DNA"/>
</dbReference>
<name>A0ABV8S820_9BACL</name>
<evidence type="ECO:0000313" key="3">
    <source>
        <dbReference type="Proteomes" id="UP001595755"/>
    </source>
</evidence>